<sequence>MKARVPSILRHAGVLAALLSAAAAMAFGARVQGYSHAQLPLALLGAAPLPGAFAFNVLAFVLPGLLVATVAIRLRSAIDAAGDPAPRWSTRIGAQSMLLASLAFAAQGLWPLDASDLDGGGSSRHAAAWMAWLLASTLGAALLGTRLRPRRGFATASVCVAIALPLLAFVLPALVPAGITQRLAFAAWFAWAIGAGAFAANARQP</sequence>
<feature type="transmembrane region" description="Helical" evidence="1">
    <location>
        <begin position="152"/>
        <end position="171"/>
    </location>
</feature>
<keyword evidence="1" id="KW-0812">Transmembrane</keyword>
<feature type="signal peptide" evidence="2">
    <location>
        <begin position="1"/>
        <end position="26"/>
    </location>
</feature>
<feature type="transmembrane region" description="Helical" evidence="1">
    <location>
        <begin position="126"/>
        <end position="145"/>
    </location>
</feature>
<name>A0ABW0SHG5_9GAMM</name>
<proteinExistence type="predicted"/>
<evidence type="ECO:0000256" key="2">
    <source>
        <dbReference type="SAM" id="SignalP"/>
    </source>
</evidence>
<feature type="transmembrane region" description="Helical" evidence="1">
    <location>
        <begin position="92"/>
        <end position="110"/>
    </location>
</feature>
<feature type="transmembrane region" description="Helical" evidence="1">
    <location>
        <begin position="52"/>
        <end position="72"/>
    </location>
</feature>
<keyword evidence="4" id="KW-1185">Reference proteome</keyword>
<evidence type="ECO:0000313" key="3">
    <source>
        <dbReference type="EMBL" id="MFC5568458.1"/>
    </source>
</evidence>
<accession>A0ABW0SHG5</accession>
<keyword evidence="1" id="KW-1133">Transmembrane helix</keyword>
<evidence type="ECO:0000313" key="4">
    <source>
        <dbReference type="Proteomes" id="UP001596036"/>
    </source>
</evidence>
<protein>
    <submittedName>
        <fullName evidence="3">DUF998 domain-containing protein</fullName>
    </submittedName>
</protein>
<comment type="caution">
    <text evidence="3">The sequence shown here is derived from an EMBL/GenBank/DDBJ whole genome shotgun (WGS) entry which is preliminary data.</text>
</comment>
<evidence type="ECO:0000256" key="1">
    <source>
        <dbReference type="SAM" id="Phobius"/>
    </source>
</evidence>
<reference evidence="4" key="1">
    <citation type="journal article" date="2019" name="Int. J. Syst. Evol. Microbiol.">
        <title>The Global Catalogue of Microorganisms (GCM) 10K type strain sequencing project: providing services to taxonomists for standard genome sequencing and annotation.</title>
        <authorList>
            <consortium name="The Broad Institute Genomics Platform"/>
            <consortium name="The Broad Institute Genome Sequencing Center for Infectious Disease"/>
            <person name="Wu L."/>
            <person name="Ma J."/>
        </authorList>
    </citation>
    <scope>NUCLEOTIDE SEQUENCE [LARGE SCALE GENOMIC DNA]</scope>
    <source>
        <strain evidence="4">KACC 11407</strain>
    </source>
</reference>
<feature type="transmembrane region" description="Helical" evidence="1">
    <location>
        <begin position="183"/>
        <end position="202"/>
    </location>
</feature>
<dbReference type="EMBL" id="JBHSNM010000001">
    <property type="protein sequence ID" value="MFC5568458.1"/>
    <property type="molecule type" value="Genomic_DNA"/>
</dbReference>
<dbReference type="RefSeq" id="WP_386751915.1">
    <property type="nucleotide sequence ID" value="NZ_JBHSNM010000001.1"/>
</dbReference>
<feature type="chain" id="PRO_5045692639" evidence="2">
    <location>
        <begin position="27"/>
        <end position="205"/>
    </location>
</feature>
<gene>
    <name evidence="3" type="ORF">ACFPN1_00050</name>
</gene>
<dbReference type="Proteomes" id="UP001596036">
    <property type="component" value="Unassembled WGS sequence"/>
</dbReference>
<keyword evidence="2" id="KW-0732">Signal</keyword>
<organism evidence="3 4">
    <name type="scientific">Lysobacter yangpyeongensis</name>
    <dbReference type="NCBI Taxonomy" id="346182"/>
    <lineage>
        <taxon>Bacteria</taxon>
        <taxon>Pseudomonadati</taxon>
        <taxon>Pseudomonadota</taxon>
        <taxon>Gammaproteobacteria</taxon>
        <taxon>Lysobacterales</taxon>
        <taxon>Lysobacteraceae</taxon>
        <taxon>Lysobacter</taxon>
    </lineage>
</organism>
<keyword evidence="1" id="KW-0472">Membrane</keyword>